<name>A0A212SGV2_RHOAC</name>
<dbReference type="AlphaFoldDB" id="A0A212SGV2"/>
<dbReference type="EMBL" id="FYDG01000040">
    <property type="protein sequence ID" value="SNB84836.1"/>
    <property type="molecule type" value="Genomic_DNA"/>
</dbReference>
<reference evidence="3" key="1">
    <citation type="submission" date="2017-06" db="EMBL/GenBank/DDBJ databases">
        <authorList>
            <person name="Varghese N."/>
            <person name="Submissions S."/>
        </authorList>
    </citation>
    <scope>NUCLEOTIDE SEQUENCE [LARGE SCALE GENOMIC DNA]</scope>
    <source>
        <strain evidence="3">DSM 137</strain>
    </source>
</reference>
<organism evidence="2 3">
    <name type="scientific">Rhodoblastus acidophilus</name>
    <name type="common">Rhodopseudomonas acidophila</name>
    <dbReference type="NCBI Taxonomy" id="1074"/>
    <lineage>
        <taxon>Bacteria</taxon>
        <taxon>Pseudomonadati</taxon>
        <taxon>Pseudomonadota</taxon>
        <taxon>Alphaproteobacteria</taxon>
        <taxon>Hyphomicrobiales</taxon>
        <taxon>Rhodoblastaceae</taxon>
        <taxon>Rhodoblastus</taxon>
    </lineage>
</organism>
<dbReference type="OrthoDB" id="7254882at2"/>
<dbReference type="RefSeq" id="WP_088522694.1">
    <property type="nucleotide sequence ID" value="NZ_FYDG01000040.1"/>
</dbReference>
<proteinExistence type="predicted"/>
<sequence length="100" mass="10777">MTDLPWAPATGQTSLRVVERSEAFVLCEDKNQFALRTLWRLNGDLVAIGGTTLTLTPKVMKPESAPEPEQEPAPPPAPAPAASTKPARGRKPEPAQMSLF</sequence>
<evidence type="ECO:0000313" key="2">
    <source>
        <dbReference type="EMBL" id="SNB84836.1"/>
    </source>
</evidence>
<accession>A0A212SGV2</accession>
<evidence type="ECO:0000256" key="1">
    <source>
        <dbReference type="SAM" id="MobiDB-lite"/>
    </source>
</evidence>
<feature type="region of interest" description="Disordered" evidence="1">
    <location>
        <begin position="57"/>
        <end position="100"/>
    </location>
</feature>
<gene>
    <name evidence="2" type="ORF">SAMN06265338_1406</name>
</gene>
<keyword evidence="3" id="KW-1185">Reference proteome</keyword>
<evidence type="ECO:0000313" key="3">
    <source>
        <dbReference type="Proteomes" id="UP000198418"/>
    </source>
</evidence>
<protein>
    <submittedName>
        <fullName evidence="2">Uncharacterized protein</fullName>
    </submittedName>
</protein>
<dbReference type="Proteomes" id="UP000198418">
    <property type="component" value="Unassembled WGS sequence"/>
</dbReference>